<feature type="region of interest" description="Disordered" evidence="1">
    <location>
        <begin position="1"/>
        <end position="30"/>
    </location>
</feature>
<protein>
    <submittedName>
        <fullName evidence="2">Uncharacterized protein</fullName>
    </submittedName>
</protein>
<name>A0A9P0CZ52_9CUCU</name>
<feature type="compositionally biased region" description="Polar residues" evidence="1">
    <location>
        <begin position="1"/>
        <end position="22"/>
    </location>
</feature>
<dbReference type="Proteomes" id="UP001153636">
    <property type="component" value="Chromosome 2"/>
</dbReference>
<dbReference type="AlphaFoldDB" id="A0A9P0CZ52"/>
<dbReference type="EMBL" id="OV651814">
    <property type="protein sequence ID" value="CAH1106916.1"/>
    <property type="molecule type" value="Genomic_DNA"/>
</dbReference>
<evidence type="ECO:0000313" key="3">
    <source>
        <dbReference type="Proteomes" id="UP001153636"/>
    </source>
</evidence>
<organism evidence="2 3">
    <name type="scientific">Psylliodes chrysocephalus</name>
    <dbReference type="NCBI Taxonomy" id="3402493"/>
    <lineage>
        <taxon>Eukaryota</taxon>
        <taxon>Metazoa</taxon>
        <taxon>Ecdysozoa</taxon>
        <taxon>Arthropoda</taxon>
        <taxon>Hexapoda</taxon>
        <taxon>Insecta</taxon>
        <taxon>Pterygota</taxon>
        <taxon>Neoptera</taxon>
        <taxon>Endopterygota</taxon>
        <taxon>Coleoptera</taxon>
        <taxon>Polyphaga</taxon>
        <taxon>Cucujiformia</taxon>
        <taxon>Chrysomeloidea</taxon>
        <taxon>Chrysomelidae</taxon>
        <taxon>Galerucinae</taxon>
        <taxon>Alticini</taxon>
        <taxon>Psylliodes</taxon>
    </lineage>
</organism>
<accession>A0A9P0CZ52</accession>
<dbReference type="OrthoDB" id="7203715at2759"/>
<feature type="region of interest" description="Disordered" evidence="1">
    <location>
        <begin position="98"/>
        <end position="122"/>
    </location>
</feature>
<evidence type="ECO:0000313" key="2">
    <source>
        <dbReference type="EMBL" id="CAH1106916.1"/>
    </source>
</evidence>
<proteinExistence type="predicted"/>
<keyword evidence="3" id="KW-1185">Reference proteome</keyword>
<sequence>MSHAENNCINTSENEEQQSGSSIPLIPNPLKKTKDTNLTVAAQSDLAQIGEPIEQIILNTYPKQPNNRSFQASWFGFKNWKNAMDAKTHIKAMKMWVGKKRRDESGTSVSTMINNNMLERHR</sequence>
<evidence type="ECO:0000256" key="1">
    <source>
        <dbReference type="SAM" id="MobiDB-lite"/>
    </source>
</evidence>
<gene>
    <name evidence="2" type="ORF">PSYICH_LOCUS7088</name>
</gene>
<reference evidence="2" key="1">
    <citation type="submission" date="2022-01" db="EMBL/GenBank/DDBJ databases">
        <authorList>
            <person name="King R."/>
        </authorList>
    </citation>
    <scope>NUCLEOTIDE SEQUENCE</scope>
</reference>
<feature type="compositionally biased region" description="Polar residues" evidence="1">
    <location>
        <begin position="106"/>
        <end position="122"/>
    </location>
</feature>